<dbReference type="Pfam" id="PF00990">
    <property type="entry name" value="GGDEF"/>
    <property type="match status" value="1"/>
</dbReference>
<dbReference type="InterPro" id="IPR050706">
    <property type="entry name" value="Cyclic-di-GMP_PDE-like"/>
</dbReference>
<feature type="domain" description="EAL" evidence="2">
    <location>
        <begin position="354"/>
        <end position="596"/>
    </location>
</feature>
<name>A0A2T3NPA8_9GAMM</name>
<dbReference type="SUPFAM" id="SSF141868">
    <property type="entry name" value="EAL domain-like"/>
    <property type="match status" value="1"/>
</dbReference>
<keyword evidence="5" id="KW-1185">Reference proteome</keyword>
<evidence type="ECO:0000313" key="5">
    <source>
        <dbReference type="Proteomes" id="UP000241771"/>
    </source>
</evidence>
<dbReference type="CDD" id="cd01948">
    <property type="entry name" value="EAL"/>
    <property type="match status" value="1"/>
</dbReference>
<keyword evidence="1" id="KW-0472">Membrane</keyword>
<keyword evidence="1" id="KW-1133">Transmembrane helix</keyword>
<dbReference type="InterPro" id="IPR035919">
    <property type="entry name" value="EAL_sf"/>
</dbReference>
<dbReference type="InterPro" id="IPR000160">
    <property type="entry name" value="GGDEF_dom"/>
</dbReference>
<dbReference type="PANTHER" id="PTHR33121">
    <property type="entry name" value="CYCLIC DI-GMP PHOSPHODIESTERASE PDEF"/>
    <property type="match status" value="1"/>
</dbReference>
<sequence>MLLRQALAGSAPFTGQVINQALEEVLTATSLTAIEVQVNDRHYQQLANGSYSYPSWLNQLVGIQSYTATHDLAHAGNLGIKVITEHGPAQSLQQLWHSTLGFSASSLLAIIFLNTISVIALVSKHRPLLLIADYASEAKRKQSRSPLPLPASADVKAIVKLVNHLNAQLNNLFKQQANEAVKLKEQAYRDKVSGLGNRQYFINQLNSWISTNPSGGVALLKTTLIDDTYRQHGFDQGDQLVKQIAEELNSNIIHSEISLARLSYDEFAVLVPNTTAKKLQAIGEGMLNVLNTIQAQAGTSSPDCAHIGLLITEKATSASHLLTQLDNLLAQAALTPETPLAFSQESNAAIAFGKQQWKALLIEAIDNNFFRYHDQPVTTEQGTVYHYEVFSSIHKGKDKFSARQFLGAIDELGAGVLFDRETIASSINRLNADHTLGPLAINITTSSVNDPAFIRWLTTTMERNQRLADRLFFEIPEACFVRSPDSCSLLCSAIRFYKFRFGVDNYGRYFKSLDYLTEFRPDYVKIDFSYTHQLNDEVKQALLSSISRTAHSLKIMTIATRVETETQLERLSDLFVSGFQGYIVEKKCKPTLNSLV</sequence>
<dbReference type="AlphaFoldDB" id="A0A2T3NPA8"/>
<dbReference type="EMBL" id="PYMA01000013">
    <property type="protein sequence ID" value="PSW18116.1"/>
    <property type="molecule type" value="Genomic_DNA"/>
</dbReference>
<dbReference type="Proteomes" id="UP000241771">
    <property type="component" value="Unassembled WGS sequence"/>
</dbReference>
<evidence type="ECO:0000313" key="4">
    <source>
        <dbReference type="EMBL" id="PSW18116.1"/>
    </source>
</evidence>
<dbReference type="PROSITE" id="PS50883">
    <property type="entry name" value="EAL"/>
    <property type="match status" value="1"/>
</dbReference>
<evidence type="ECO:0000256" key="1">
    <source>
        <dbReference type="SAM" id="Phobius"/>
    </source>
</evidence>
<dbReference type="SMART" id="SM00267">
    <property type="entry name" value="GGDEF"/>
    <property type="match status" value="1"/>
</dbReference>
<accession>A0A2T3NPA8</accession>
<comment type="caution">
    <text evidence="4">The sequence shown here is derived from an EMBL/GenBank/DDBJ whole genome shotgun (WGS) entry which is preliminary data.</text>
</comment>
<feature type="transmembrane region" description="Helical" evidence="1">
    <location>
        <begin position="100"/>
        <end position="122"/>
    </location>
</feature>
<feature type="domain" description="GGDEF" evidence="3">
    <location>
        <begin position="213"/>
        <end position="345"/>
    </location>
</feature>
<dbReference type="Pfam" id="PF00563">
    <property type="entry name" value="EAL"/>
    <property type="match status" value="1"/>
</dbReference>
<dbReference type="InterPro" id="IPR001633">
    <property type="entry name" value="EAL_dom"/>
</dbReference>
<proteinExistence type="predicted"/>
<dbReference type="InterPro" id="IPR043128">
    <property type="entry name" value="Rev_trsase/Diguanyl_cyclase"/>
</dbReference>
<dbReference type="Gene3D" id="3.30.70.270">
    <property type="match status" value="1"/>
</dbReference>
<protein>
    <submittedName>
        <fullName evidence="4">Diguanylate phosphodiesterase</fullName>
    </submittedName>
</protein>
<dbReference type="PANTHER" id="PTHR33121:SF79">
    <property type="entry name" value="CYCLIC DI-GMP PHOSPHODIESTERASE PDED-RELATED"/>
    <property type="match status" value="1"/>
</dbReference>
<evidence type="ECO:0000259" key="2">
    <source>
        <dbReference type="PROSITE" id="PS50883"/>
    </source>
</evidence>
<dbReference type="InterPro" id="IPR029787">
    <property type="entry name" value="Nucleotide_cyclase"/>
</dbReference>
<dbReference type="SMART" id="SM00052">
    <property type="entry name" value="EAL"/>
    <property type="match status" value="1"/>
</dbReference>
<dbReference type="CDD" id="cd01949">
    <property type="entry name" value="GGDEF"/>
    <property type="match status" value="1"/>
</dbReference>
<dbReference type="PROSITE" id="PS50887">
    <property type="entry name" value="GGDEF"/>
    <property type="match status" value="1"/>
</dbReference>
<dbReference type="Gene3D" id="3.20.20.450">
    <property type="entry name" value="EAL domain"/>
    <property type="match status" value="1"/>
</dbReference>
<evidence type="ECO:0000259" key="3">
    <source>
        <dbReference type="PROSITE" id="PS50887"/>
    </source>
</evidence>
<reference evidence="4 5" key="1">
    <citation type="submission" date="2018-01" db="EMBL/GenBank/DDBJ databases">
        <title>Whole genome sequencing of Histamine producing bacteria.</title>
        <authorList>
            <person name="Butler K."/>
        </authorList>
    </citation>
    <scope>NUCLEOTIDE SEQUENCE [LARGE SCALE GENOMIC DNA]</scope>
    <source>
        <strain evidence="4 5">DSM 100436</strain>
    </source>
</reference>
<organism evidence="4 5">
    <name type="scientific">Photobacterium sanctipauli</name>
    <dbReference type="NCBI Taxonomy" id="1342794"/>
    <lineage>
        <taxon>Bacteria</taxon>
        <taxon>Pseudomonadati</taxon>
        <taxon>Pseudomonadota</taxon>
        <taxon>Gammaproteobacteria</taxon>
        <taxon>Vibrionales</taxon>
        <taxon>Vibrionaceae</taxon>
        <taxon>Photobacterium</taxon>
    </lineage>
</organism>
<gene>
    <name evidence="4" type="ORF">C9I98_18340</name>
</gene>
<dbReference type="SUPFAM" id="SSF55073">
    <property type="entry name" value="Nucleotide cyclase"/>
    <property type="match status" value="1"/>
</dbReference>
<dbReference type="GO" id="GO:0071111">
    <property type="term" value="F:cyclic-guanylate-specific phosphodiesterase activity"/>
    <property type="evidence" value="ECO:0007669"/>
    <property type="project" value="InterPro"/>
</dbReference>
<keyword evidence="1" id="KW-0812">Transmembrane</keyword>